<reference evidence="2 3" key="1">
    <citation type="submission" date="2016-10" db="EMBL/GenBank/DDBJ databases">
        <authorList>
            <person name="de Groot N.N."/>
        </authorList>
    </citation>
    <scope>NUCLEOTIDE SEQUENCE [LARGE SCALE GENOMIC DNA]</scope>
    <source>
        <strain evidence="2 3">CGMCC 4.5506</strain>
    </source>
</reference>
<dbReference type="EMBL" id="FMZE01000008">
    <property type="protein sequence ID" value="SDD41565.1"/>
    <property type="molecule type" value="Genomic_DNA"/>
</dbReference>
<keyword evidence="3" id="KW-1185">Reference proteome</keyword>
<dbReference type="AlphaFoldDB" id="A0A1G6UM05"/>
<evidence type="ECO:0000313" key="3">
    <source>
        <dbReference type="Proteomes" id="UP000199494"/>
    </source>
</evidence>
<dbReference type="STRING" id="530584.SAMN05421630_10899"/>
<protein>
    <submittedName>
        <fullName evidence="2">Nucleoside-diphosphate-sugar epimerase</fullName>
    </submittedName>
</protein>
<organism evidence="2 3">
    <name type="scientific">Prauserella marina</name>
    <dbReference type="NCBI Taxonomy" id="530584"/>
    <lineage>
        <taxon>Bacteria</taxon>
        <taxon>Bacillati</taxon>
        <taxon>Actinomycetota</taxon>
        <taxon>Actinomycetes</taxon>
        <taxon>Pseudonocardiales</taxon>
        <taxon>Pseudonocardiaceae</taxon>
        <taxon>Prauserella</taxon>
    </lineage>
</organism>
<dbReference type="SUPFAM" id="SSF51735">
    <property type="entry name" value="NAD(P)-binding Rossmann-fold domains"/>
    <property type="match status" value="1"/>
</dbReference>
<dbReference type="RefSeq" id="WP_170140250.1">
    <property type="nucleotide sequence ID" value="NZ_CP016353.1"/>
</dbReference>
<dbReference type="InterPro" id="IPR001509">
    <property type="entry name" value="Epimerase_deHydtase"/>
</dbReference>
<dbReference type="Pfam" id="PF01370">
    <property type="entry name" value="Epimerase"/>
    <property type="match status" value="1"/>
</dbReference>
<name>A0A1G6UM05_9PSEU</name>
<evidence type="ECO:0000256" key="1">
    <source>
        <dbReference type="ARBA" id="ARBA00007637"/>
    </source>
</evidence>
<dbReference type="Gene3D" id="3.40.50.720">
    <property type="entry name" value="NAD(P)-binding Rossmann-like Domain"/>
    <property type="match status" value="1"/>
</dbReference>
<sequence>MKHVFHVIAQRVDPASTQARVELAHGMRTIAFPALATNHVSSHNETHVPSTAGSNDDQEVCYLMRILITGATGRVGANLVHRLAGSGAHVRAMVQPGDPNSSKLAEFRDVEITEADLLDQDAINAACRDVTHVVHLAAQLVRGTTPVDRFYDINAFGTLRLLEGVLNHGASIQRFVLASSDGTYCPGAPPSVPLTEESKQEPADYYGTGKLLGEVILRNHGVQFDLPWSIVRFATVVSPEEAPRMFRLGFWKAIFEWEKLGKDTHLWPLFKRHQGLLDLLAEQTRGLDDEVAVALVGPGDEPWSLSMVDVRDAVEGVYLSLTSPSAVGKAFNIAAAQPTSHIEGAREISDFFRVENKIVPMPFAHRIEMSITAAQTDLQFAPRHDFRSMLRSSTGKTVSQRDVFVPAEARSGVASTWT</sequence>
<dbReference type="Proteomes" id="UP000199494">
    <property type="component" value="Unassembled WGS sequence"/>
</dbReference>
<gene>
    <name evidence="2" type="ORF">SAMN05421630_10899</name>
</gene>
<comment type="similarity">
    <text evidence="1">Belongs to the NAD(P)-dependent epimerase/dehydratase family.</text>
</comment>
<dbReference type="InterPro" id="IPR036291">
    <property type="entry name" value="NAD(P)-bd_dom_sf"/>
</dbReference>
<dbReference type="PANTHER" id="PTHR43000">
    <property type="entry name" value="DTDP-D-GLUCOSE 4,6-DEHYDRATASE-RELATED"/>
    <property type="match status" value="1"/>
</dbReference>
<proteinExistence type="inferred from homology"/>
<evidence type="ECO:0000313" key="2">
    <source>
        <dbReference type="EMBL" id="SDD41565.1"/>
    </source>
</evidence>
<accession>A0A1G6UM05</accession>